<dbReference type="InterPro" id="IPR001878">
    <property type="entry name" value="Znf_CCHC"/>
</dbReference>
<feature type="domain" description="CCHC-type" evidence="3">
    <location>
        <begin position="321"/>
        <end position="335"/>
    </location>
</feature>
<accession>A0A3B3Y7H1</accession>
<reference evidence="4" key="1">
    <citation type="submission" date="2025-08" db="UniProtKB">
        <authorList>
            <consortium name="Ensembl"/>
        </authorList>
    </citation>
    <scope>IDENTIFICATION</scope>
</reference>
<dbReference type="GO" id="GO:0003676">
    <property type="term" value="F:nucleic acid binding"/>
    <property type="evidence" value="ECO:0007669"/>
    <property type="project" value="InterPro"/>
</dbReference>
<reference evidence="4" key="2">
    <citation type="submission" date="2025-09" db="UniProtKB">
        <authorList>
            <consortium name="Ensembl"/>
        </authorList>
    </citation>
    <scope>IDENTIFICATION</scope>
</reference>
<evidence type="ECO:0000313" key="5">
    <source>
        <dbReference type="Proteomes" id="UP000261480"/>
    </source>
</evidence>
<dbReference type="AlphaFoldDB" id="A0A3B3Y7H1"/>
<dbReference type="InterPro" id="IPR032567">
    <property type="entry name" value="RTL1-rel"/>
</dbReference>
<dbReference type="InterPro" id="IPR005162">
    <property type="entry name" value="Retrotrans_gag_dom"/>
</dbReference>
<evidence type="ECO:0000256" key="1">
    <source>
        <dbReference type="PROSITE-ProRule" id="PRU00047"/>
    </source>
</evidence>
<name>A0A3B3Y7H1_9TELE</name>
<proteinExistence type="predicted"/>
<sequence length="349" mass="39265">PLSPSPDAPPCGPLQLESPFFSLLNFSFLLSACCMWVRNIPKTMTEHSGETNLADALRETLEEQHSLIQSHEAVLRSLSKEQSVTNQRLEYLGFLLQKQQSEEAPQAGDGPTPQPSQSTDYRVPTPDKFSGEAGGSGGFLLQCSLVFHRSTHSFPNDDAKISFVLGLLTGKALRWAEARFTDPTKFDCSFLEFVEEFKLVFGDTTDQTSISRRLWSLKQGQRTVAEFSIEFRTLAAASDWNGCALKSAFFHALNDSIKDEERRSQRHERLPVRFPGLAMQRAPQPAQSGNLTPDSEPEPMQIVRTRLTPEERQRRRELNQCMYCGKPGHYIASCPVRPNTKVRQSEWGN</sequence>
<dbReference type="STRING" id="48701.ENSPMEP00000023302"/>
<keyword evidence="5" id="KW-1185">Reference proteome</keyword>
<keyword evidence="1" id="KW-0863">Zinc-finger</keyword>
<keyword evidence="1" id="KW-0862">Zinc</keyword>
<feature type="region of interest" description="Disordered" evidence="2">
    <location>
        <begin position="102"/>
        <end position="128"/>
    </location>
</feature>
<evidence type="ECO:0000313" key="4">
    <source>
        <dbReference type="Ensembl" id="ENSPMEP00000023302.1"/>
    </source>
</evidence>
<dbReference type="Proteomes" id="UP000261480">
    <property type="component" value="Unplaced"/>
</dbReference>
<protein>
    <recommendedName>
        <fullName evidence="3">CCHC-type domain-containing protein</fullName>
    </recommendedName>
</protein>
<evidence type="ECO:0000256" key="2">
    <source>
        <dbReference type="SAM" id="MobiDB-lite"/>
    </source>
</evidence>
<dbReference type="Ensembl" id="ENSPMET00000010557.1">
    <property type="protein sequence ID" value="ENSPMEP00000023302.1"/>
    <property type="gene ID" value="ENSPMEG00000004784.1"/>
</dbReference>
<dbReference type="InterPro" id="IPR036875">
    <property type="entry name" value="Znf_CCHC_sf"/>
</dbReference>
<dbReference type="Gene3D" id="4.10.60.10">
    <property type="entry name" value="Zinc finger, CCHC-type"/>
    <property type="match status" value="1"/>
</dbReference>
<organism evidence="4 5">
    <name type="scientific">Poecilia mexicana</name>
    <dbReference type="NCBI Taxonomy" id="48701"/>
    <lineage>
        <taxon>Eukaryota</taxon>
        <taxon>Metazoa</taxon>
        <taxon>Chordata</taxon>
        <taxon>Craniata</taxon>
        <taxon>Vertebrata</taxon>
        <taxon>Euteleostomi</taxon>
        <taxon>Actinopterygii</taxon>
        <taxon>Neopterygii</taxon>
        <taxon>Teleostei</taxon>
        <taxon>Neoteleostei</taxon>
        <taxon>Acanthomorphata</taxon>
        <taxon>Ovalentaria</taxon>
        <taxon>Atherinomorphae</taxon>
        <taxon>Cyprinodontiformes</taxon>
        <taxon>Poeciliidae</taxon>
        <taxon>Poeciliinae</taxon>
        <taxon>Poecilia</taxon>
    </lineage>
</organism>
<feature type="region of interest" description="Disordered" evidence="2">
    <location>
        <begin position="278"/>
        <end position="297"/>
    </location>
</feature>
<evidence type="ECO:0000259" key="3">
    <source>
        <dbReference type="PROSITE" id="PS50158"/>
    </source>
</evidence>
<dbReference type="PANTHER" id="PTHR15503">
    <property type="entry name" value="LDOC1 RELATED"/>
    <property type="match status" value="1"/>
</dbReference>
<dbReference type="PROSITE" id="PS50158">
    <property type="entry name" value="ZF_CCHC"/>
    <property type="match status" value="1"/>
</dbReference>
<dbReference type="SUPFAM" id="SSF57756">
    <property type="entry name" value="Retrovirus zinc finger-like domains"/>
    <property type="match status" value="1"/>
</dbReference>
<dbReference type="GO" id="GO:0008270">
    <property type="term" value="F:zinc ion binding"/>
    <property type="evidence" value="ECO:0007669"/>
    <property type="project" value="UniProtKB-KW"/>
</dbReference>
<dbReference type="Pfam" id="PF03732">
    <property type="entry name" value="Retrotrans_gag"/>
    <property type="match status" value="1"/>
</dbReference>
<dbReference type="PANTHER" id="PTHR15503:SF36">
    <property type="entry name" value="RETROTRANSPOSON GAG-LIKE PROTEIN 5"/>
    <property type="match status" value="1"/>
</dbReference>
<keyword evidence="1" id="KW-0479">Metal-binding</keyword>